<organism evidence="7 8">
    <name type="scientific">Candidatus Merdivivens pullistercoris</name>
    <dbReference type="NCBI Taxonomy" id="2840873"/>
    <lineage>
        <taxon>Bacteria</taxon>
        <taxon>Pseudomonadati</taxon>
        <taxon>Bacteroidota</taxon>
        <taxon>Bacteroidia</taxon>
        <taxon>Bacteroidales</taxon>
        <taxon>Muribaculaceae</taxon>
        <taxon>Muribaculaceae incertae sedis</taxon>
        <taxon>Candidatus Merdivivens</taxon>
    </lineage>
</organism>
<feature type="transmembrane region" description="Helical" evidence="6">
    <location>
        <begin position="269"/>
        <end position="291"/>
    </location>
</feature>
<dbReference type="EMBL" id="JADIME010000026">
    <property type="protein sequence ID" value="MBO8464813.1"/>
    <property type="molecule type" value="Genomic_DNA"/>
</dbReference>
<evidence type="ECO:0000256" key="3">
    <source>
        <dbReference type="ARBA" id="ARBA00022692"/>
    </source>
</evidence>
<feature type="transmembrane region" description="Helical" evidence="6">
    <location>
        <begin position="353"/>
        <end position="373"/>
    </location>
</feature>
<proteinExistence type="inferred from homology"/>
<keyword evidence="4 6" id="KW-1133">Transmembrane helix</keyword>
<feature type="transmembrane region" description="Helical" evidence="6">
    <location>
        <begin position="184"/>
        <end position="208"/>
    </location>
</feature>
<evidence type="ECO:0000313" key="8">
    <source>
        <dbReference type="Proteomes" id="UP000823597"/>
    </source>
</evidence>
<feature type="transmembrane region" description="Helical" evidence="6">
    <location>
        <begin position="127"/>
        <end position="148"/>
    </location>
</feature>
<dbReference type="GO" id="GO:0005886">
    <property type="term" value="C:plasma membrane"/>
    <property type="evidence" value="ECO:0007669"/>
    <property type="project" value="TreeGrafter"/>
</dbReference>
<accession>A0A9D9I2S1</accession>
<dbReference type="InterPro" id="IPR002528">
    <property type="entry name" value="MATE_fam"/>
</dbReference>
<comment type="subcellular location">
    <subcellularLocation>
        <location evidence="1">Membrane</location>
        <topology evidence="1">Multi-pass membrane protein</topology>
    </subcellularLocation>
</comment>
<keyword evidence="5 6" id="KW-0472">Membrane</keyword>
<evidence type="ECO:0000313" key="7">
    <source>
        <dbReference type="EMBL" id="MBO8464813.1"/>
    </source>
</evidence>
<feature type="transmembrane region" description="Helical" evidence="6">
    <location>
        <begin position="238"/>
        <end position="257"/>
    </location>
</feature>
<feature type="transmembrane region" description="Helical" evidence="6">
    <location>
        <begin position="311"/>
        <end position="333"/>
    </location>
</feature>
<feature type="transmembrane region" description="Helical" evidence="6">
    <location>
        <begin position="95"/>
        <end position="115"/>
    </location>
</feature>
<comment type="similarity">
    <text evidence="2">Belongs to the multi antimicrobial extrusion (MATE) (TC 2.A.66.1) family.</text>
</comment>
<reference evidence="7" key="2">
    <citation type="journal article" date="2021" name="PeerJ">
        <title>Extensive microbial diversity within the chicken gut microbiome revealed by metagenomics and culture.</title>
        <authorList>
            <person name="Gilroy R."/>
            <person name="Ravi A."/>
            <person name="Getino M."/>
            <person name="Pursley I."/>
            <person name="Horton D.L."/>
            <person name="Alikhan N.F."/>
            <person name="Baker D."/>
            <person name="Gharbi K."/>
            <person name="Hall N."/>
            <person name="Watson M."/>
            <person name="Adriaenssens E.M."/>
            <person name="Foster-Nyarko E."/>
            <person name="Jarju S."/>
            <person name="Secka A."/>
            <person name="Antonio M."/>
            <person name="Oren A."/>
            <person name="Chaudhuri R.R."/>
            <person name="La Ragione R."/>
            <person name="Hildebrand F."/>
            <person name="Pallen M.J."/>
        </authorList>
    </citation>
    <scope>NUCLEOTIDE SEQUENCE</scope>
    <source>
        <strain evidence="7">10037</strain>
    </source>
</reference>
<protein>
    <submittedName>
        <fullName evidence="7">MATE family efflux transporter</fullName>
    </submittedName>
</protein>
<evidence type="ECO:0000256" key="6">
    <source>
        <dbReference type="SAM" id="Phobius"/>
    </source>
</evidence>
<dbReference type="Pfam" id="PF01554">
    <property type="entry name" value="MatE"/>
    <property type="match status" value="2"/>
</dbReference>
<dbReference type="CDD" id="cd13136">
    <property type="entry name" value="MATE_DinF_like"/>
    <property type="match status" value="1"/>
</dbReference>
<feature type="transmembrane region" description="Helical" evidence="6">
    <location>
        <begin position="160"/>
        <end position="178"/>
    </location>
</feature>
<comment type="caution">
    <text evidence="7">The sequence shown here is derived from an EMBL/GenBank/DDBJ whole genome shotgun (WGS) entry which is preliminary data.</text>
</comment>
<dbReference type="NCBIfam" id="TIGR00797">
    <property type="entry name" value="matE"/>
    <property type="match status" value="1"/>
</dbReference>
<dbReference type="Proteomes" id="UP000823597">
    <property type="component" value="Unassembled WGS sequence"/>
</dbReference>
<name>A0A9D9I2S1_9BACT</name>
<dbReference type="AlphaFoldDB" id="A0A9D9I2S1"/>
<feature type="transmembrane region" description="Helical" evidence="6">
    <location>
        <begin position="385"/>
        <end position="410"/>
    </location>
</feature>
<sequence length="467" mass="51126">MKGMHGRILRLALPSILANITVPLVGMADTAIAGHLGHASFIGGVAVGTMLFDLLYWNFGFLRVGTGGLAAQAYGRKDMREAAMIFQRGFITSMLCALAVWVLQWFVVQGAFLVIDCTPQVKELALTYFNIRIWAAPATLSMFVFKGWFIGMQDTVRPMAIDVFVNIVNIVASLLFTLRTPLGFAGVAWGTLLAQYSGLLLSFILLFAKYRHIFKGADVRVSMRGGRLASFFKMNGNLFLRSVCMILIYIGFTTISAHFGDELLAVSSILMKLLMIFSFFIDGFAYAGEALSGRYVGERQRGLFNDAVRKIFIWGAGISVLFLFVYGFAGRFLLGIMTDDNTVIELSLGYMPWLMLMPLLGGAAFIWDGVFVGATETKTIRNSMIFAAAGFFLFYYAGIALAGIPASGLMEDAVSVASDGTVSVAGKASLGIHILCGAYFAHLVIRSLYMTLRYRPLVKRKFSSVPV</sequence>
<gene>
    <name evidence="7" type="ORF">IAB93_02295</name>
</gene>
<dbReference type="PANTHER" id="PTHR42893">
    <property type="entry name" value="PROTEIN DETOXIFICATION 44, CHLOROPLASTIC-RELATED"/>
    <property type="match status" value="1"/>
</dbReference>
<dbReference type="GO" id="GO:0015297">
    <property type="term" value="F:antiporter activity"/>
    <property type="evidence" value="ECO:0007669"/>
    <property type="project" value="InterPro"/>
</dbReference>
<evidence type="ECO:0000256" key="1">
    <source>
        <dbReference type="ARBA" id="ARBA00004141"/>
    </source>
</evidence>
<dbReference type="GO" id="GO:0042910">
    <property type="term" value="F:xenobiotic transmembrane transporter activity"/>
    <property type="evidence" value="ECO:0007669"/>
    <property type="project" value="InterPro"/>
</dbReference>
<evidence type="ECO:0000256" key="2">
    <source>
        <dbReference type="ARBA" id="ARBA00010199"/>
    </source>
</evidence>
<dbReference type="PANTHER" id="PTHR42893:SF46">
    <property type="entry name" value="PROTEIN DETOXIFICATION 44, CHLOROPLASTIC"/>
    <property type="match status" value="1"/>
</dbReference>
<keyword evidence="3 6" id="KW-0812">Transmembrane</keyword>
<dbReference type="InterPro" id="IPR044644">
    <property type="entry name" value="DinF-like"/>
</dbReference>
<reference evidence="7" key="1">
    <citation type="submission" date="2020-10" db="EMBL/GenBank/DDBJ databases">
        <authorList>
            <person name="Gilroy R."/>
        </authorList>
    </citation>
    <scope>NUCLEOTIDE SEQUENCE</scope>
    <source>
        <strain evidence="7">10037</strain>
    </source>
</reference>
<evidence type="ECO:0000256" key="5">
    <source>
        <dbReference type="ARBA" id="ARBA00023136"/>
    </source>
</evidence>
<evidence type="ECO:0000256" key="4">
    <source>
        <dbReference type="ARBA" id="ARBA00022989"/>
    </source>
</evidence>
<feature type="transmembrane region" description="Helical" evidence="6">
    <location>
        <begin position="430"/>
        <end position="452"/>
    </location>
</feature>